<reference evidence="3" key="2">
    <citation type="submission" date="2023-12" db="EMBL/GenBank/DDBJ databases">
        <authorList>
            <person name="Sun Q."/>
            <person name="Inoue M."/>
        </authorList>
    </citation>
    <scope>NUCLEOTIDE SEQUENCE</scope>
    <source>
        <strain evidence="3">JCM 14265</strain>
    </source>
</reference>
<dbReference type="SUPFAM" id="SSF53448">
    <property type="entry name" value="Nucleotide-diphospho-sugar transferases"/>
    <property type="match status" value="1"/>
</dbReference>
<dbReference type="RefSeq" id="WP_343780483.1">
    <property type="nucleotide sequence ID" value="NZ_BAAADQ010000015.1"/>
</dbReference>
<reference evidence="3" key="1">
    <citation type="journal article" date="2014" name="Int. J. Syst. Evol. Microbiol.">
        <title>Complete genome sequence of Corynebacterium casei LMG S-19264T (=DSM 44701T), isolated from a smear-ripened cheese.</title>
        <authorList>
            <consortium name="US DOE Joint Genome Institute (JGI-PGF)"/>
            <person name="Walter F."/>
            <person name="Albersmeier A."/>
            <person name="Kalinowski J."/>
            <person name="Ruckert C."/>
        </authorList>
    </citation>
    <scope>NUCLEOTIDE SEQUENCE</scope>
    <source>
        <strain evidence="3">JCM 14265</strain>
    </source>
</reference>
<organism evidence="3 5">
    <name type="scientific">Halorubrum ejinorense</name>
    <dbReference type="NCBI Taxonomy" id="425309"/>
    <lineage>
        <taxon>Archaea</taxon>
        <taxon>Methanobacteriati</taxon>
        <taxon>Methanobacteriota</taxon>
        <taxon>Stenosarchaea group</taxon>
        <taxon>Halobacteria</taxon>
        <taxon>Halobacteriales</taxon>
        <taxon>Haloferacaceae</taxon>
        <taxon>Halorubrum</taxon>
    </lineage>
</organism>
<dbReference type="GO" id="GO:0008879">
    <property type="term" value="F:glucose-1-phosphate thymidylyltransferase activity"/>
    <property type="evidence" value="ECO:0007669"/>
    <property type="project" value="UniProtKB-EC"/>
</dbReference>
<dbReference type="InterPro" id="IPR005908">
    <property type="entry name" value="G1P_thy_trans_l"/>
</dbReference>
<dbReference type="Pfam" id="PF25087">
    <property type="entry name" value="GMPPB_C"/>
    <property type="match status" value="1"/>
</dbReference>
<dbReference type="CDD" id="cd04189">
    <property type="entry name" value="G1P_TT_long"/>
    <property type="match status" value="1"/>
</dbReference>
<accession>A0AAV3SWI7</accession>
<dbReference type="InterPro" id="IPR005835">
    <property type="entry name" value="NTP_transferase_dom"/>
</dbReference>
<dbReference type="PANTHER" id="PTHR42883">
    <property type="entry name" value="GLUCOSE-1-PHOSPHATE THYMIDYLTRANSFERASE"/>
    <property type="match status" value="1"/>
</dbReference>
<feature type="domain" description="Mannose-1-phosphate guanyltransferase C-terminal" evidence="2">
    <location>
        <begin position="271"/>
        <end position="334"/>
    </location>
</feature>
<dbReference type="InterPro" id="IPR029044">
    <property type="entry name" value="Nucleotide-diphossugar_trans"/>
</dbReference>
<dbReference type="InterPro" id="IPR056729">
    <property type="entry name" value="GMPPB_C"/>
</dbReference>
<gene>
    <name evidence="4" type="ORF">ABNG02_03160</name>
    <name evidence="3" type="ORF">GCM10008994_30170</name>
</gene>
<protein>
    <submittedName>
        <fullName evidence="3">Glucose-1-phosphate thymidylyltransferase</fullName>
        <ecNumber evidence="4">2.7.7.24</ecNumber>
    </submittedName>
</protein>
<reference evidence="4 6" key="3">
    <citation type="submission" date="2024-06" db="EMBL/GenBank/DDBJ databases">
        <title>Halorubrum miltondacostae sp. nov., a potential PHA producer isolated from an inland solar saltern in Rio Maior, Portugal.</title>
        <authorList>
            <person name="Albuquerque L."/>
            <person name="Viver T."/>
            <person name="Barroso C."/>
            <person name="Claudino R."/>
            <person name="Galvan M."/>
            <person name="Simoes G."/>
            <person name="Lobo Da Cunha A."/>
            <person name="Egas C."/>
        </authorList>
    </citation>
    <scope>NUCLEOTIDE SEQUENCE [LARGE SCALE GENOMIC DNA]</scope>
    <source>
        <strain evidence="4 6">DSM 18646</strain>
    </source>
</reference>
<dbReference type="AlphaFoldDB" id="A0AAV3SWI7"/>
<dbReference type="PANTHER" id="PTHR42883:SF2">
    <property type="entry name" value="THYMIDYLYLTRANSFERASE"/>
    <property type="match status" value="1"/>
</dbReference>
<dbReference type="EC" id="2.7.7.24" evidence="4"/>
<keyword evidence="6" id="KW-1185">Reference proteome</keyword>
<dbReference type="Gene3D" id="3.90.550.10">
    <property type="entry name" value="Spore Coat Polysaccharide Biosynthesis Protein SpsA, Chain A"/>
    <property type="match status" value="1"/>
</dbReference>
<dbReference type="EMBL" id="BAAADQ010000015">
    <property type="protein sequence ID" value="GAA0553136.1"/>
    <property type="molecule type" value="Genomic_DNA"/>
</dbReference>
<keyword evidence="4" id="KW-0548">Nucleotidyltransferase</keyword>
<sequence length="358" mass="38689">MKAVILAGGSGTRLRPFTNATQKQLLPVVNKPVLEYVIEDLKQAGIDDIGVVLGGDFPEKVRERMGDGSEYGVSLTYIHQGEPRGLADAVHCAKEFVDNSPFVVYFGDTITGGDVTAELVREFESSEHEVGIILKAVDDPTRFGIVDLDEEGEIRRILEKPDDPPTNLAYIGVQAYTPTVFDIIEGLEPSDRGELELTHAIDALISEYESYWTETTELWMDVGTVDDLRKANRYFSESLVPKIEGDVSDGAEITGRVRLGEGTTVEAGAEIRGPVHIGEDTSISGDAKIGPYVTVGNRCEIGNADIRSTVIMDAVETDFDCTLAESVIGPRSSLSGTQDRTTSLNLTIGADSSITLGE</sequence>
<evidence type="ECO:0000259" key="2">
    <source>
        <dbReference type="Pfam" id="PF25087"/>
    </source>
</evidence>
<evidence type="ECO:0000313" key="5">
    <source>
        <dbReference type="Proteomes" id="UP001501425"/>
    </source>
</evidence>
<proteinExistence type="predicted"/>
<dbReference type="Proteomes" id="UP001501425">
    <property type="component" value="Unassembled WGS sequence"/>
</dbReference>
<dbReference type="Proteomes" id="UP001567571">
    <property type="component" value="Unassembled WGS sequence"/>
</dbReference>
<dbReference type="Pfam" id="PF00483">
    <property type="entry name" value="NTP_transferase"/>
    <property type="match status" value="1"/>
</dbReference>
<evidence type="ECO:0000313" key="6">
    <source>
        <dbReference type="Proteomes" id="UP001567571"/>
    </source>
</evidence>
<evidence type="ECO:0000313" key="4">
    <source>
        <dbReference type="EMBL" id="MEZ3166326.1"/>
    </source>
</evidence>
<dbReference type="Gene3D" id="2.160.10.10">
    <property type="entry name" value="Hexapeptide repeat proteins"/>
    <property type="match status" value="1"/>
</dbReference>
<evidence type="ECO:0000313" key="3">
    <source>
        <dbReference type="EMBL" id="GAA0553136.1"/>
    </source>
</evidence>
<feature type="domain" description="Nucleotidyl transferase" evidence="1">
    <location>
        <begin position="2"/>
        <end position="234"/>
    </location>
</feature>
<dbReference type="EMBL" id="JBEDNW010000002">
    <property type="protein sequence ID" value="MEZ3166326.1"/>
    <property type="molecule type" value="Genomic_DNA"/>
</dbReference>
<dbReference type="NCBIfam" id="TIGR01208">
    <property type="entry name" value="rmlA_long"/>
    <property type="match status" value="1"/>
</dbReference>
<keyword evidence="4" id="KW-0808">Transferase</keyword>
<name>A0AAV3SWI7_9EURY</name>
<evidence type="ECO:0000259" key="1">
    <source>
        <dbReference type="Pfam" id="PF00483"/>
    </source>
</evidence>
<comment type="caution">
    <text evidence="3">The sequence shown here is derived from an EMBL/GenBank/DDBJ whole genome shotgun (WGS) entry which is preliminary data.</text>
</comment>